<dbReference type="InterPro" id="IPR003593">
    <property type="entry name" value="AAA+_ATPase"/>
</dbReference>
<dbReference type="InterPro" id="IPR027417">
    <property type="entry name" value="P-loop_NTPase"/>
</dbReference>
<evidence type="ECO:0000259" key="1">
    <source>
        <dbReference type="SMART" id="SM00382"/>
    </source>
</evidence>
<reference evidence="2" key="1">
    <citation type="submission" date="2020-10" db="EMBL/GenBank/DDBJ databases">
        <authorList>
            <person name="Gilroy R."/>
        </authorList>
    </citation>
    <scope>NUCLEOTIDE SEQUENCE</scope>
    <source>
        <strain evidence="2">ChiBcec16-1751</strain>
    </source>
</reference>
<accession>A0A9D1FA09</accession>
<dbReference type="SUPFAM" id="SSF52540">
    <property type="entry name" value="P-loop containing nucleoside triphosphate hydrolases"/>
    <property type="match status" value="1"/>
</dbReference>
<dbReference type="Gene3D" id="3.40.50.300">
    <property type="entry name" value="P-loop containing nucleotide triphosphate hydrolases"/>
    <property type="match status" value="1"/>
</dbReference>
<keyword evidence="2" id="KW-0547">Nucleotide-binding</keyword>
<evidence type="ECO:0000313" key="2">
    <source>
        <dbReference type="EMBL" id="HIS65073.1"/>
    </source>
</evidence>
<sequence length="394" mass="43858">MESSGLTALAHGLSAFTVFRGLLAEPGMAALRQFLLSGDLNDRLDSYGRFVAALAGDEYCLDAYLRRLIFSDENAVVVHFARTGTVAPAAAANARAELSILSTLSALTAEDLWAGIEYSGYLPRYETHGADFREEYNQRLLYLGRYGYGIFSTAAMFRIDGTEIVPVESADEITLDRFVGYEAERQKVLQNTIALLEGRPAANVLLCGDAGTGKSSTVKACVNELSRRGLRLIELRKDQLYQLPMVLGRIRGNPLKFILFIDDLSFNQNDDCFSMLKAALEGSASAKAPNAVIYATSNRRHIVKERFSERETGDDIHRNDTLQELLSLSERFGLTVYFERPNKSLYLDIVHRLAERCGIDMDQTDLDREAEAFALRRGSRSARAAEQFINSMRT</sequence>
<keyword evidence="2" id="KW-0067">ATP-binding</keyword>
<gene>
    <name evidence="2" type="ORF">IAA83_06860</name>
</gene>
<dbReference type="PANTHER" id="PTHR42935">
    <property type="entry name" value="SLR0930 PROTEIN"/>
    <property type="match status" value="1"/>
</dbReference>
<dbReference type="AlphaFoldDB" id="A0A9D1FA09"/>
<dbReference type="GO" id="GO:0005524">
    <property type="term" value="F:ATP binding"/>
    <property type="evidence" value="ECO:0007669"/>
    <property type="project" value="UniProtKB-KW"/>
</dbReference>
<reference evidence="2" key="2">
    <citation type="journal article" date="2021" name="PeerJ">
        <title>Extensive microbial diversity within the chicken gut microbiome revealed by metagenomics and culture.</title>
        <authorList>
            <person name="Gilroy R."/>
            <person name="Ravi A."/>
            <person name="Getino M."/>
            <person name="Pursley I."/>
            <person name="Horton D.L."/>
            <person name="Alikhan N.F."/>
            <person name="Baker D."/>
            <person name="Gharbi K."/>
            <person name="Hall N."/>
            <person name="Watson M."/>
            <person name="Adriaenssens E.M."/>
            <person name="Foster-Nyarko E."/>
            <person name="Jarju S."/>
            <person name="Secka A."/>
            <person name="Antonio M."/>
            <person name="Oren A."/>
            <person name="Chaudhuri R.R."/>
            <person name="La Ragione R."/>
            <person name="Hildebrand F."/>
            <person name="Pallen M.J."/>
        </authorList>
    </citation>
    <scope>NUCLEOTIDE SEQUENCE</scope>
    <source>
        <strain evidence="2">ChiBcec16-1751</strain>
    </source>
</reference>
<dbReference type="CDD" id="cd00009">
    <property type="entry name" value="AAA"/>
    <property type="match status" value="1"/>
</dbReference>
<protein>
    <submittedName>
        <fullName evidence="2">ATP-binding protein</fullName>
    </submittedName>
</protein>
<dbReference type="InterPro" id="IPR008533">
    <property type="entry name" value="DUF815"/>
</dbReference>
<dbReference type="PANTHER" id="PTHR42935:SF1">
    <property type="entry name" value="SLR0930 PROTEIN"/>
    <property type="match status" value="1"/>
</dbReference>
<dbReference type="Proteomes" id="UP000886741">
    <property type="component" value="Unassembled WGS sequence"/>
</dbReference>
<organism evidence="2 3">
    <name type="scientific">Candidatus Avoscillospira avistercoris</name>
    <dbReference type="NCBI Taxonomy" id="2840707"/>
    <lineage>
        <taxon>Bacteria</taxon>
        <taxon>Bacillati</taxon>
        <taxon>Bacillota</taxon>
        <taxon>Clostridia</taxon>
        <taxon>Eubacteriales</taxon>
        <taxon>Oscillospiraceae</taxon>
        <taxon>Oscillospiraceae incertae sedis</taxon>
        <taxon>Candidatus Avoscillospira</taxon>
    </lineage>
</organism>
<evidence type="ECO:0000313" key="3">
    <source>
        <dbReference type="Proteomes" id="UP000886741"/>
    </source>
</evidence>
<feature type="domain" description="AAA+ ATPase" evidence="1">
    <location>
        <begin position="200"/>
        <end position="342"/>
    </location>
</feature>
<dbReference type="EMBL" id="DVJJ01000105">
    <property type="protein sequence ID" value="HIS65073.1"/>
    <property type="molecule type" value="Genomic_DNA"/>
</dbReference>
<comment type="caution">
    <text evidence="2">The sequence shown here is derived from an EMBL/GenBank/DDBJ whole genome shotgun (WGS) entry which is preliminary data.</text>
</comment>
<dbReference type="Pfam" id="PF05673">
    <property type="entry name" value="DUF815"/>
    <property type="match status" value="1"/>
</dbReference>
<proteinExistence type="predicted"/>
<name>A0A9D1FA09_9FIRM</name>
<dbReference type="SMART" id="SM00382">
    <property type="entry name" value="AAA"/>
    <property type="match status" value="1"/>
</dbReference>